<name>F1A336_DICPU</name>
<dbReference type="FunCoup" id="F1A336">
    <property type="interactions" value="743"/>
</dbReference>
<organism evidence="2 3">
    <name type="scientific">Dictyostelium purpureum</name>
    <name type="common">Slime mold</name>
    <dbReference type="NCBI Taxonomy" id="5786"/>
    <lineage>
        <taxon>Eukaryota</taxon>
        <taxon>Amoebozoa</taxon>
        <taxon>Evosea</taxon>
        <taxon>Eumycetozoa</taxon>
        <taxon>Dictyostelia</taxon>
        <taxon>Dictyosteliales</taxon>
        <taxon>Dictyosteliaceae</taxon>
        <taxon>Dictyostelium</taxon>
    </lineage>
</organism>
<keyword evidence="1" id="KW-0812">Transmembrane</keyword>
<dbReference type="Proteomes" id="UP000001064">
    <property type="component" value="Unassembled WGS sequence"/>
</dbReference>
<keyword evidence="3" id="KW-1185">Reference proteome</keyword>
<feature type="transmembrane region" description="Helical" evidence="1">
    <location>
        <begin position="12"/>
        <end position="32"/>
    </location>
</feature>
<keyword evidence="1" id="KW-1133">Transmembrane helix</keyword>
<gene>
    <name evidence="2" type="ORF">DICPUDRAFT_42915</name>
</gene>
<evidence type="ECO:0000313" key="3">
    <source>
        <dbReference type="Proteomes" id="UP000001064"/>
    </source>
</evidence>
<reference evidence="3" key="1">
    <citation type="journal article" date="2011" name="Genome Biol.">
        <title>Comparative genomics of the social amoebae Dictyostelium discoideum and Dictyostelium purpureum.</title>
        <authorList>
            <consortium name="US DOE Joint Genome Institute (JGI-PGF)"/>
            <person name="Sucgang R."/>
            <person name="Kuo A."/>
            <person name="Tian X."/>
            <person name="Salerno W."/>
            <person name="Parikh A."/>
            <person name="Feasley C.L."/>
            <person name="Dalin E."/>
            <person name="Tu H."/>
            <person name="Huang E."/>
            <person name="Barry K."/>
            <person name="Lindquist E."/>
            <person name="Shapiro H."/>
            <person name="Bruce D."/>
            <person name="Schmutz J."/>
            <person name="Salamov A."/>
            <person name="Fey P."/>
            <person name="Gaudet P."/>
            <person name="Anjard C."/>
            <person name="Babu M.M."/>
            <person name="Basu S."/>
            <person name="Bushmanova Y."/>
            <person name="van der Wel H."/>
            <person name="Katoh-Kurasawa M."/>
            <person name="Dinh C."/>
            <person name="Coutinho P.M."/>
            <person name="Saito T."/>
            <person name="Elias M."/>
            <person name="Schaap P."/>
            <person name="Kay R.R."/>
            <person name="Henrissat B."/>
            <person name="Eichinger L."/>
            <person name="Rivero F."/>
            <person name="Putnam N.H."/>
            <person name="West C.M."/>
            <person name="Loomis W.F."/>
            <person name="Chisholm R.L."/>
            <person name="Shaulsky G."/>
            <person name="Strassmann J.E."/>
            <person name="Queller D.C."/>
            <person name="Kuspa A."/>
            <person name="Grigoriev I.V."/>
        </authorList>
    </citation>
    <scope>NUCLEOTIDE SEQUENCE [LARGE SCALE GENOMIC DNA]</scope>
    <source>
        <strain evidence="3">QSDP1</strain>
    </source>
</reference>
<evidence type="ECO:0000256" key="1">
    <source>
        <dbReference type="SAM" id="Phobius"/>
    </source>
</evidence>
<dbReference type="KEGG" id="dpp:DICPUDRAFT_42915"/>
<feature type="transmembrane region" description="Helical" evidence="1">
    <location>
        <begin position="38"/>
        <end position="57"/>
    </location>
</feature>
<dbReference type="VEuPathDB" id="AmoebaDB:DICPUDRAFT_42915"/>
<sequence length="74" mass="8641">MTPYLKLLKGSYTLLSFFYFLANTLIRTFQSFPVSHKIILVTLYYTIFLVCIAKIFFGSPLRLIQSYILGKYSN</sequence>
<evidence type="ECO:0000313" key="2">
    <source>
        <dbReference type="EMBL" id="EGC29392.1"/>
    </source>
</evidence>
<dbReference type="GeneID" id="10505398"/>
<dbReference type="AlphaFoldDB" id="F1A336"/>
<dbReference type="EMBL" id="GL871438">
    <property type="protein sequence ID" value="EGC29392.1"/>
    <property type="molecule type" value="Genomic_DNA"/>
</dbReference>
<dbReference type="OMA" id="FITRYAY"/>
<dbReference type="OrthoDB" id="10336807at2759"/>
<dbReference type="InParanoid" id="F1A336"/>
<dbReference type="eggNOG" id="ENOG502RIAF">
    <property type="taxonomic scope" value="Eukaryota"/>
</dbReference>
<keyword evidence="1" id="KW-0472">Membrane</keyword>
<proteinExistence type="predicted"/>
<protein>
    <submittedName>
        <fullName evidence="2">Uncharacterized protein</fullName>
    </submittedName>
</protein>
<dbReference type="RefSeq" id="XP_003294079.1">
    <property type="nucleotide sequence ID" value="XM_003294031.1"/>
</dbReference>
<accession>F1A336</accession>